<feature type="region of interest" description="Disordered" evidence="1">
    <location>
        <begin position="1"/>
        <end position="85"/>
    </location>
</feature>
<organism evidence="2 3">
    <name type="scientific">Gossypium barbadense</name>
    <name type="common">Sea Island cotton</name>
    <name type="synonym">Hibiscus barbadensis</name>
    <dbReference type="NCBI Taxonomy" id="3634"/>
    <lineage>
        <taxon>Eukaryota</taxon>
        <taxon>Viridiplantae</taxon>
        <taxon>Streptophyta</taxon>
        <taxon>Embryophyta</taxon>
        <taxon>Tracheophyta</taxon>
        <taxon>Spermatophyta</taxon>
        <taxon>Magnoliopsida</taxon>
        <taxon>eudicotyledons</taxon>
        <taxon>Gunneridae</taxon>
        <taxon>Pentapetalae</taxon>
        <taxon>rosids</taxon>
        <taxon>malvids</taxon>
        <taxon>Malvales</taxon>
        <taxon>Malvaceae</taxon>
        <taxon>Malvoideae</taxon>
        <taxon>Gossypium</taxon>
    </lineage>
</organism>
<evidence type="ECO:0000313" key="2">
    <source>
        <dbReference type="EMBL" id="PPS03428.1"/>
    </source>
</evidence>
<sequence length="329" mass="37199">MEIGRLAKLISERPQGGLPSNTESNPRKKINAITIQDEEGLVAPEPEQRQETVVSKGKGEVDHNDQKPERSSKNLHEPCSSNNKGPMYEECRLQIEELDEWWTQKSRTPDRLKPSLDELNTSPNQLKVGDKVLLDASYTRITTSEPNEEIPLRYSVFSHMSQAHGRALGCAHTTEGDTTVRNSRVKTGQKFFPNTRCNKSPWSCDKAVGEIAKPTRAYTMSSSRDKKTAVLASKKRKEAASSSVLPWWPSAAVECTRVRDCTVLYTKEFLDNNELYILHRRIHYSPSKYWRDLVPASTTYDPSRSKASVLPPSLRYLHSLFAHTLSLCP</sequence>
<dbReference type="AlphaFoldDB" id="A0A2P5XJ97"/>
<dbReference type="EMBL" id="KZ664748">
    <property type="protein sequence ID" value="PPS03428.1"/>
    <property type="molecule type" value="Genomic_DNA"/>
</dbReference>
<gene>
    <name evidence="2" type="ORF">GOBAR_AA17234</name>
</gene>
<evidence type="ECO:0000313" key="3">
    <source>
        <dbReference type="Proteomes" id="UP000239757"/>
    </source>
</evidence>
<dbReference type="Proteomes" id="UP000239757">
    <property type="component" value="Unassembled WGS sequence"/>
</dbReference>
<feature type="compositionally biased region" description="Basic and acidic residues" evidence="1">
    <location>
        <begin position="57"/>
        <end position="76"/>
    </location>
</feature>
<proteinExistence type="predicted"/>
<reference evidence="2 3" key="1">
    <citation type="submission" date="2015-01" db="EMBL/GenBank/DDBJ databases">
        <title>Genome of allotetraploid Gossypium barbadense reveals genomic plasticity and fiber elongation in cotton evolution.</title>
        <authorList>
            <person name="Chen X."/>
            <person name="Liu X."/>
            <person name="Zhao B."/>
            <person name="Zheng H."/>
            <person name="Hu Y."/>
            <person name="Lu G."/>
            <person name="Yang C."/>
            <person name="Chen J."/>
            <person name="Shan C."/>
            <person name="Zhang L."/>
            <person name="Zhou Y."/>
            <person name="Wang L."/>
            <person name="Guo W."/>
            <person name="Bai Y."/>
            <person name="Ruan J."/>
            <person name="Shangguan X."/>
            <person name="Mao Y."/>
            <person name="Jiang J."/>
            <person name="Zhu Y."/>
            <person name="Lei J."/>
            <person name="Kang H."/>
            <person name="Chen S."/>
            <person name="He X."/>
            <person name="Wang R."/>
            <person name="Wang Y."/>
            <person name="Chen J."/>
            <person name="Wang L."/>
            <person name="Yu S."/>
            <person name="Wang B."/>
            <person name="Wei J."/>
            <person name="Song S."/>
            <person name="Lu X."/>
            <person name="Gao Z."/>
            <person name="Gu W."/>
            <person name="Deng X."/>
            <person name="Ma D."/>
            <person name="Wang S."/>
            <person name="Liang W."/>
            <person name="Fang L."/>
            <person name="Cai C."/>
            <person name="Zhu X."/>
            <person name="Zhou B."/>
            <person name="Zhang Y."/>
            <person name="Chen Z."/>
            <person name="Xu S."/>
            <person name="Zhu R."/>
            <person name="Wang S."/>
            <person name="Zhang T."/>
            <person name="Zhao G."/>
        </authorList>
    </citation>
    <scope>NUCLEOTIDE SEQUENCE [LARGE SCALE GENOMIC DNA]</scope>
    <source>
        <strain evidence="3">cv. Xinhai21</strain>
        <tissue evidence="2">Leaf</tissue>
    </source>
</reference>
<evidence type="ECO:0000256" key="1">
    <source>
        <dbReference type="SAM" id="MobiDB-lite"/>
    </source>
</evidence>
<name>A0A2P5XJ97_GOSBA</name>
<accession>A0A2P5XJ97</accession>
<protein>
    <submittedName>
        <fullName evidence="2">Uncharacterized protein</fullName>
    </submittedName>
</protein>